<organism evidence="3 4">
    <name type="scientific">Corchorus olitorius</name>
    <dbReference type="NCBI Taxonomy" id="93759"/>
    <lineage>
        <taxon>Eukaryota</taxon>
        <taxon>Viridiplantae</taxon>
        <taxon>Streptophyta</taxon>
        <taxon>Embryophyta</taxon>
        <taxon>Tracheophyta</taxon>
        <taxon>Spermatophyta</taxon>
        <taxon>Magnoliopsida</taxon>
        <taxon>eudicotyledons</taxon>
        <taxon>Gunneridae</taxon>
        <taxon>Pentapetalae</taxon>
        <taxon>rosids</taxon>
        <taxon>malvids</taxon>
        <taxon>Malvales</taxon>
        <taxon>Malvaceae</taxon>
        <taxon>Grewioideae</taxon>
        <taxon>Apeibeae</taxon>
        <taxon>Corchorus</taxon>
    </lineage>
</organism>
<proteinExistence type="predicted"/>
<gene>
    <name evidence="3" type="ORF">COLO4_36883</name>
</gene>
<feature type="domain" description="Retrotransposon gag" evidence="2">
    <location>
        <begin position="85"/>
        <end position="152"/>
    </location>
</feature>
<keyword evidence="4" id="KW-1185">Reference proteome</keyword>
<dbReference type="Proteomes" id="UP000187203">
    <property type="component" value="Unassembled WGS sequence"/>
</dbReference>
<dbReference type="Pfam" id="PF03732">
    <property type="entry name" value="Retrotrans_gag"/>
    <property type="match status" value="1"/>
</dbReference>
<evidence type="ECO:0000256" key="1">
    <source>
        <dbReference type="SAM" id="MobiDB-lite"/>
    </source>
</evidence>
<dbReference type="AlphaFoldDB" id="A0A1R3G4M0"/>
<name>A0A1R3G4M0_9ROSI</name>
<dbReference type="EMBL" id="AWUE01023697">
    <property type="protein sequence ID" value="OMO52997.1"/>
    <property type="molecule type" value="Genomic_DNA"/>
</dbReference>
<feature type="compositionally biased region" description="Pro residues" evidence="1">
    <location>
        <begin position="211"/>
        <end position="224"/>
    </location>
</feature>
<reference evidence="4" key="1">
    <citation type="submission" date="2013-09" db="EMBL/GenBank/DDBJ databases">
        <title>Corchorus olitorius genome sequencing.</title>
        <authorList>
            <person name="Alam M."/>
            <person name="Haque M.S."/>
            <person name="Islam M.S."/>
            <person name="Emdad E.M."/>
            <person name="Islam M.M."/>
            <person name="Ahmed B."/>
            <person name="Halim A."/>
            <person name="Hossen Q.M.M."/>
            <person name="Hossain M.Z."/>
            <person name="Ahmed R."/>
            <person name="Khan M.M."/>
            <person name="Islam R."/>
            <person name="Rashid M.M."/>
            <person name="Khan S.A."/>
            <person name="Rahman M.S."/>
            <person name="Alam M."/>
            <person name="Yahiya A.S."/>
            <person name="Khan M.S."/>
            <person name="Azam M.S."/>
            <person name="Haque T."/>
            <person name="Lashkar M.Z.H."/>
            <person name="Akhand A.I."/>
            <person name="Morshed G."/>
            <person name="Roy S."/>
            <person name="Uddin K.S."/>
            <person name="Rabeya T."/>
            <person name="Hossain A.S."/>
            <person name="Chowdhury A."/>
            <person name="Snigdha A.R."/>
            <person name="Mortoza M.S."/>
            <person name="Matin S.A."/>
            <person name="Hoque S.M.E."/>
            <person name="Islam M.K."/>
            <person name="Roy D.K."/>
            <person name="Haider R."/>
            <person name="Moosa M.M."/>
            <person name="Elias S.M."/>
            <person name="Hasan A.M."/>
            <person name="Jahan S."/>
            <person name="Shafiuddin M."/>
            <person name="Mahmood N."/>
            <person name="Shommy N.S."/>
        </authorList>
    </citation>
    <scope>NUCLEOTIDE SEQUENCE [LARGE SCALE GENOMIC DNA]</scope>
    <source>
        <strain evidence="4">cv. O-4</strain>
    </source>
</reference>
<dbReference type="OrthoDB" id="2013610at2759"/>
<accession>A0A1R3G4M0</accession>
<evidence type="ECO:0000313" key="3">
    <source>
        <dbReference type="EMBL" id="OMO52997.1"/>
    </source>
</evidence>
<comment type="caution">
    <text evidence="3">The sequence shown here is derived from an EMBL/GenBank/DDBJ whole genome shotgun (WGS) entry which is preliminary data.</text>
</comment>
<protein>
    <submittedName>
        <fullName evidence="3">Retrotransposon gag protein</fullName>
    </submittedName>
</protein>
<feature type="region of interest" description="Disordered" evidence="1">
    <location>
        <begin position="203"/>
        <end position="231"/>
    </location>
</feature>
<dbReference type="InterPro" id="IPR005162">
    <property type="entry name" value="Retrotrans_gag_dom"/>
</dbReference>
<evidence type="ECO:0000313" key="4">
    <source>
        <dbReference type="Proteomes" id="UP000187203"/>
    </source>
</evidence>
<evidence type="ECO:0000259" key="2">
    <source>
        <dbReference type="Pfam" id="PF03732"/>
    </source>
</evidence>
<sequence length="231" mass="25516">MAPKIDYAEAIAALTTQFQELKSSLETKLETNSSSIADLQLQFARLEKTPVSPSPFPTPPPLSSFIPSSSTDTTASNWMFRNHQLTDWAAFTRSLELCFSASGYLRPQVALFKIRQTTTVRSYQQEFEILANRVQGLTQEHLLNLFVSGLKPAIQQEVIMFNPVSHYHALELALMVEAKLSNGRGQFSTRLLPSTSLPALPAPFRPSLTLPAPPRPPLALPPPSTRLQSNG</sequence>